<reference evidence="9 10" key="1">
    <citation type="journal article" date="2016" name="Nat. Commun.">
        <title>Ectomycorrhizal ecology is imprinted in the genome of the dominant symbiotic fungus Cenococcum geophilum.</title>
        <authorList>
            <consortium name="DOE Joint Genome Institute"/>
            <person name="Peter M."/>
            <person name="Kohler A."/>
            <person name="Ohm R.A."/>
            <person name="Kuo A."/>
            <person name="Krutzmann J."/>
            <person name="Morin E."/>
            <person name="Arend M."/>
            <person name="Barry K.W."/>
            <person name="Binder M."/>
            <person name="Choi C."/>
            <person name="Clum A."/>
            <person name="Copeland A."/>
            <person name="Grisel N."/>
            <person name="Haridas S."/>
            <person name="Kipfer T."/>
            <person name="LaButti K."/>
            <person name="Lindquist E."/>
            <person name="Lipzen A."/>
            <person name="Maire R."/>
            <person name="Meier B."/>
            <person name="Mihaltcheva S."/>
            <person name="Molinier V."/>
            <person name="Murat C."/>
            <person name="Poggeler S."/>
            <person name="Quandt C.A."/>
            <person name="Sperisen C."/>
            <person name="Tritt A."/>
            <person name="Tisserant E."/>
            <person name="Crous P.W."/>
            <person name="Henrissat B."/>
            <person name="Nehls U."/>
            <person name="Egli S."/>
            <person name="Spatafora J.W."/>
            <person name="Grigoriev I.V."/>
            <person name="Martin F.M."/>
        </authorList>
    </citation>
    <scope>NUCLEOTIDE SEQUENCE [LARGE SCALE GENOMIC DNA]</scope>
    <source>
        <strain evidence="9 10">CBS 207.34</strain>
    </source>
</reference>
<protein>
    <recommendedName>
        <fullName evidence="7">Efficient mitochondria targeting-associated protein 19</fullName>
    </recommendedName>
</protein>
<accession>A0A8E2EPS3</accession>
<dbReference type="Proteomes" id="UP000250140">
    <property type="component" value="Unassembled WGS sequence"/>
</dbReference>
<keyword evidence="3 7" id="KW-0812">Transmembrane</keyword>
<gene>
    <name evidence="9" type="ORF">AOQ84DRAFT_327175</name>
</gene>
<feature type="transmembrane region" description="Helical" evidence="7">
    <location>
        <begin position="12"/>
        <end position="34"/>
    </location>
</feature>
<feature type="domain" description="EXPERA" evidence="8">
    <location>
        <begin position="10"/>
        <end position="147"/>
    </location>
</feature>
<evidence type="ECO:0000313" key="10">
    <source>
        <dbReference type="Proteomes" id="UP000250140"/>
    </source>
</evidence>
<evidence type="ECO:0000256" key="4">
    <source>
        <dbReference type="ARBA" id="ARBA00022824"/>
    </source>
</evidence>
<dbReference type="PIRSF" id="PIRSF031032">
    <property type="entry name" value="TMP_97_prd"/>
    <property type="match status" value="1"/>
</dbReference>
<feature type="transmembrane region" description="Helical" evidence="7">
    <location>
        <begin position="100"/>
        <end position="121"/>
    </location>
</feature>
<dbReference type="InterPro" id="IPR033118">
    <property type="entry name" value="EXPERA"/>
</dbReference>
<dbReference type="PANTHER" id="PTHR31204">
    <property type="entry name" value="SIGMA INTRACELLULAR RECEPTOR 2"/>
    <property type="match status" value="1"/>
</dbReference>
<evidence type="ECO:0000256" key="2">
    <source>
        <dbReference type="ARBA" id="ARBA00009096"/>
    </source>
</evidence>
<evidence type="ECO:0000256" key="7">
    <source>
        <dbReference type="PIRNR" id="PIRNR031032"/>
    </source>
</evidence>
<keyword evidence="6 7" id="KW-0472">Membrane</keyword>
<dbReference type="Pfam" id="PF05241">
    <property type="entry name" value="EBP"/>
    <property type="match status" value="1"/>
</dbReference>
<evidence type="ECO:0000256" key="5">
    <source>
        <dbReference type="ARBA" id="ARBA00022989"/>
    </source>
</evidence>
<evidence type="ECO:0000256" key="3">
    <source>
        <dbReference type="ARBA" id="ARBA00022692"/>
    </source>
</evidence>
<evidence type="ECO:0000259" key="8">
    <source>
        <dbReference type="PROSITE" id="PS51751"/>
    </source>
</evidence>
<dbReference type="InterPro" id="IPR051987">
    <property type="entry name" value="Sigma-2_receptor-like"/>
</dbReference>
<name>A0A8E2EPS3_9PEZI</name>
<dbReference type="PROSITE" id="PS51751">
    <property type="entry name" value="EXPERA"/>
    <property type="match status" value="1"/>
</dbReference>
<dbReference type="EMBL" id="KV750923">
    <property type="protein sequence ID" value="OCL02605.1"/>
    <property type="molecule type" value="Genomic_DNA"/>
</dbReference>
<dbReference type="AlphaFoldDB" id="A0A8E2EPS3"/>
<evidence type="ECO:0000256" key="6">
    <source>
        <dbReference type="ARBA" id="ARBA00023136"/>
    </source>
</evidence>
<keyword evidence="10" id="KW-1185">Reference proteome</keyword>
<dbReference type="InterPro" id="IPR016964">
    <property type="entry name" value="Sigma2_recept"/>
</dbReference>
<dbReference type="PANTHER" id="PTHR31204:SF1">
    <property type="entry name" value="SIGMA INTRACELLULAR RECEPTOR 2"/>
    <property type="match status" value="1"/>
</dbReference>
<feature type="transmembrane region" description="Helical" evidence="7">
    <location>
        <begin position="68"/>
        <end position="88"/>
    </location>
</feature>
<evidence type="ECO:0000256" key="1">
    <source>
        <dbReference type="ARBA" id="ARBA00004477"/>
    </source>
</evidence>
<dbReference type="OrthoDB" id="433124at2759"/>
<feature type="transmembrane region" description="Helical" evidence="7">
    <location>
        <begin position="133"/>
        <end position="151"/>
    </location>
</feature>
<proteinExistence type="inferred from homology"/>
<comment type="subcellular location">
    <subcellularLocation>
        <location evidence="1">Endoplasmic reticulum membrane</location>
        <topology evidence="1">Multi-pass membrane protein</topology>
    </subcellularLocation>
</comment>
<evidence type="ECO:0000313" key="9">
    <source>
        <dbReference type="EMBL" id="OCL02605.1"/>
    </source>
</evidence>
<dbReference type="GO" id="GO:0005789">
    <property type="term" value="C:endoplasmic reticulum membrane"/>
    <property type="evidence" value="ECO:0007669"/>
    <property type="project" value="UniProtKB-SubCell"/>
</dbReference>
<sequence>MARPLSARKRDILYLTFFIIHLPVMFAVDLSPMYPEAIKPVWMTSLREWYIVTYQDQFFVRPPAWFNAYMWMEALYHVPLSAWAIGAIIRVDDPKFPLHLLIFATQTGVTTFTCIADYLSWGDISQDSKMTLGALYVPYLILAVFMGVDMFGRLDAVISRAAGVKAISGKKSL</sequence>
<keyword evidence="4 7" id="KW-0256">Endoplasmic reticulum</keyword>
<organism evidence="9 10">
    <name type="scientific">Glonium stellatum</name>
    <dbReference type="NCBI Taxonomy" id="574774"/>
    <lineage>
        <taxon>Eukaryota</taxon>
        <taxon>Fungi</taxon>
        <taxon>Dikarya</taxon>
        <taxon>Ascomycota</taxon>
        <taxon>Pezizomycotina</taxon>
        <taxon>Dothideomycetes</taxon>
        <taxon>Pleosporomycetidae</taxon>
        <taxon>Gloniales</taxon>
        <taxon>Gloniaceae</taxon>
        <taxon>Glonium</taxon>
    </lineage>
</organism>
<keyword evidence="5 7" id="KW-1133">Transmembrane helix</keyword>
<comment type="similarity">
    <text evidence="2">Belongs to the TMEM97/sigma-2 receptor family.</text>
</comment>